<gene>
    <name evidence="1" type="ORF">BAE39_17710</name>
</gene>
<dbReference type="PIRSF" id="PIRSF007028">
    <property type="entry name" value="UCP007028"/>
    <property type="match status" value="1"/>
</dbReference>
<proteinExistence type="predicted"/>
<dbReference type="AlphaFoldDB" id="A0A1A5JXF1"/>
<dbReference type="OrthoDB" id="9792392at2"/>
<dbReference type="GeneID" id="66682521"/>
<dbReference type="SUPFAM" id="SSF54909">
    <property type="entry name" value="Dimeric alpha+beta barrel"/>
    <property type="match status" value="1"/>
</dbReference>
<evidence type="ECO:0000313" key="2">
    <source>
        <dbReference type="Proteomes" id="UP000093748"/>
    </source>
</evidence>
<reference evidence="2" key="1">
    <citation type="submission" date="2016-06" db="EMBL/GenBank/DDBJ databases">
        <title>NZP2037 Pacbio-Illumina hybrid assembly.</title>
        <authorList>
            <person name="Ramsay J.P."/>
        </authorList>
    </citation>
    <scope>NUCLEOTIDE SEQUENCE [LARGE SCALE GENOMIC DNA]</scope>
    <source>
        <strain evidence="2">R7ANS::ICEMlSym2042</strain>
    </source>
</reference>
<name>A0A1A5JXF1_RHILI</name>
<dbReference type="Pfam" id="PF07237">
    <property type="entry name" value="DUF1428"/>
    <property type="match status" value="1"/>
</dbReference>
<dbReference type="Proteomes" id="UP000093748">
    <property type="component" value="Unassembled WGS sequence"/>
</dbReference>
<evidence type="ECO:0000313" key="1">
    <source>
        <dbReference type="EMBL" id="OBP74199.1"/>
    </source>
</evidence>
<dbReference type="InterPro" id="IPR009874">
    <property type="entry name" value="DUF1428"/>
</dbReference>
<dbReference type="EMBL" id="LZTJ01000023">
    <property type="protein sequence ID" value="OBP74199.1"/>
    <property type="molecule type" value="Genomic_DNA"/>
</dbReference>
<comment type="caution">
    <text evidence="1">The sequence shown here is derived from an EMBL/GenBank/DDBJ whole genome shotgun (WGS) entry which is preliminary data.</text>
</comment>
<organism evidence="1 2">
    <name type="scientific">Rhizobium loti</name>
    <name type="common">Mesorhizobium loti</name>
    <dbReference type="NCBI Taxonomy" id="381"/>
    <lineage>
        <taxon>Bacteria</taxon>
        <taxon>Pseudomonadati</taxon>
        <taxon>Pseudomonadota</taxon>
        <taxon>Alphaproteobacteria</taxon>
        <taxon>Hyphomicrobiales</taxon>
        <taxon>Phyllobacteriaceae</taxon>
        <taxon>Mesorhizobium</taxon>
    </lineage>
</organism>
<dbReference type="InterPro" id="IPR011008">
    <property type="entry name" value="Dimeric_a/b-barrel"/>
</dbReference>
<dbReference type="Gene3D" id="3.30.70.100">
    <property type="match status" value="1"/>
</dbReference>
<dbReference type="RefSeq" id="WP_010911074.1">
    <property type="nucleotide sequence ID" value="NZ_LZTH01000001.1"/>
</dbReference>
<sequence>MSYVDGFVLAVPKAKLDDYKKLANLAGPIWMEHGALAYVECIGDDVPYGELTSFPRAVQAKDDEIVVFAWAVYESRQSRDAVMAKVMADPRLTPDLGPMPFDMKRMIFGGFQPFIELQSPAAA</sequence>
<protein>
    <submittedName>
        <fullName evidence="1">RNA signal recognition particle</fullName>
    </submittedName>
</protein>
<accession>A0A1A5JXF1</accession>